<proteinExistence type="predicted"/>
<reference evidence="1" key="1">
    <citation type="submission" date="2019-08" db="EMBL/GenBank/DDBJ databases">
        <title>Three high-quality genomes provides insights into domestication of ducks.</title>
        <authorList>
            <person name="Hou Z.C."/>
            <person name="Zhu F."/>
            <person name="Yin Z.T."/>
            <person name="Zhang F."/>
        </authorList>
    </citation>
    <scope>NUCLEOTIDE SEQUENCE [LARGE SCALE GENOMIC DNA]</scope>
</reference>
<evidence type="ECO:0000313" key="2">
    <source>
        <dbReference type="Proteomes" id="UP000694400"/>
    </source>
</evidence>
<dbReference type="Ensembl" id="ENSAPLT00020020535.1">
    <property type="protein sequence ID" value="ENSAPLP00020018991.1"/>
    <property type="gene ID" value="ENSAPLG00020013487.1"/>
</dbReference>
<dbReference type="AlphaFoldDB" id="A0A8B9TCS7"/>
<sequence length="85" mass="9529">MGLSREVCSCTLFYGSWNRQLYLGGSSALSLPRTFPFSWEQLLQVAHSHPLGLVTVSWQVQGRKKMFCSEEVVPMAPPSPKMLVN</sequence>
<organism evidence="1 2">
    <name type="scientific">Anas platyrhynchos</name>
    <name type="common">Mallard</name>
    <name type="synonym">Anas boschas</name>
    <dbReference type="NCBI Taxonomy" id="8839"/>
    <lineage>
        <taxon>Eukaryota</taxon>
        <taxon>Metazoa</taxon>
        <taxon>Chordata</taxon>
        <taxon>Craniata</taxon>
        <taxon>Vertebrata</taxon>
        <taxon>Euteleostomi</taxon>
        <taxon>Archelosauria</taxon>
        <taxon>Archosauria</taxon>
        <taxon>Dinosauria</taxon>
        <taxon>Saurischia</taxon>
        <taxon>Theropoda</taxon>
        <taxon>Coelurosauria</taxon>
        <taxon>Aves</taxon>
        <taxon>Neognathae</taxon>
        <taxon>Galloanserae</taxon>
        <taxon>Anseriformes</taxon>
        <taxon>Anatidae</taxon>
        <taxon>Anatinae</taxon>
        <taxon>Anas</taxon>
    </lineage>
</organism>
<accession>A0A8B9TCS7</accession>
<evidence type="ECO:0000313" key="1">
    <source>
        <dbReference type="Ensembl" id="ENSAPLP00020018991.1"/>
    </source>
</evidence>
<reference evidence="1" key="2">
    <citation type="submission" date="2025-08" db="UniProtKB">
        <authorList>
            <consortium name="Ensembl"/>
        </authorList>
    </citation>
    <scope>IDENTIFICATION</scope>
</reference>
<protein>
    <submittedName>
        <fullName evidence="1">Uncharacterized protein</fullName>
    </submittedName>
</protein>
<name>A0A8B9TCS7_ANAPL</name>
<dbReference type="Proteomes" id="UP000694400">
    <property type="component" value="Chromosome 15"/>
</dbReference>
<reference evidence="1" key="3">
    <citation type="submission" date="2025-09" db="UniProtKB">
        <authorList>
            <consortium name="Ensembl"/>
        </authorList>
    </citation>
    <scope>IDENTIFICATION</scope>
</reference>